<keyword evidence="6" id="KW-1185">Reference proteome</keyword>
<dbReference type="InterPro" id="IPR018821">
    <property type="entry name" value="DUF294_put_nucleoTrafse_sb-bd"/>
</dbReference>
<evidence type="ECO:0000259" key="4">
    <source>
        <dbReference type="PROSITE" id="PS51371"/>
    </source>
</evidence>
<dbReference type="PROSITE" id="PS51371">
    <property type="entry name" value="CBS"/>
    <property type="match status" value="2"/>
</dbReference>
<dbReference type="PANTHER" id="PTHR43080">
    <property type="entry name" value="CBS DOMAIN-CONTAINING PROTEIN CBSX3, MITOCHONDRIAL"/>
    <property type="match status" value="1"/>
</dbReference>
<evidence type="ECO:0000313" key="5">
    <source>
        <dbReference type="EMBL" id="PMC65268.1"/>
    </source>
</evidence>
<comment type="caution">
    <text evidence="5">The sequence shown here is derived from an EMBL/GenBank/DDBJ whole genome shotgun (WGS) entry which is preliminary data.</text>
</comment>
<reference evidence="5 6" key="1">
    <citation type="submission" date="2017-09" db="EMBL/GenBank/DDBJ databases">
        <title>Bacterial strain isolated from the female urinary microbiota.</title>
        <authorList>
            <person name="Thomas-White K."/>
            <person name="Kumar N."/>
            <person name="Forster S."/>
            <person name="Putonti C."/>
            <person name="Lawley T."/>
            <person name="Wolfe A.J."/>
        </authorList>
    </citation>
    <scope>NUCLEOTIDE SEQUENCE [LARGE SCALE GENOMIC DNA]</scope>
    <source>
        <strain evidence="5 6">UMB0792</strain>
    </source>
</reference>
<evidence type="ECO:0000256" key="1">
    <source>
        <dbReference type="ARBA" id="ARBA00023122"/>
    </source>
</evidence>
<organism evidence="5 6">
    <name type="scientific">Corynebacterium tuscaniense</name>
    <dbReference type="NCBI Taxonomy" id="302449"/>
    <lineage>
        <taxon>Bacteria</taxon>
        <taxon>Bacillati</taxon>
        <taxon>Actinomycetota</taxon>
        <taxon>Actinomycetes</taxon>
        <taxon>Mycobacteriales</taxon>
        <taxon>Corynebacteriaceae</taxon>
        <taxon>Corynebacterium</taxon>
    </lineage>
</organism>
<dbReference type="InterPro" id="IPR000644">
    <property type="entry name" value="CBS_dom"/>
</dbReference>
<keyword evidence="5" id="KW-0808">Transferase</keyword>
<gene>
    <name evidence="5" type="ORF">CJ203_02370</name>
</gene>
<dbReference type="Pfam" id="PF00571">
    <property type="entry name" value="CBS"/>
    <property type="match status" value="2"/>
</dbReference>
<feature type="domain" description="Cyclic nucleotide-binding" evidence="3">
    <location>
        <begin position="17"/>
        <end position="124"/>
    </location>
</feature>
<dbReference type="Gene3D" id="2.60.120.10">
    <property type="entry name" value="Jelly Rolls"/>
    <property type="match status" value="1"/>
</dbReference>
<dbReference type="InterPro" id="IPR051257">
    <property type="entry name" value="Diverse_CBS-Domain"/>
</dbReference>
<evidence type="ECO:0000259" key="3">
    <source>
        <dbReference type="PROSITE" id="PS50042"/>
    </source>
</evidence>
<dbReference type="Gene3D" id="3.10.580.10">
    <property type="entry name" value="CBS-domain"/>
    <property type="match status" value="1"/>
</dbReference>
<dbReference type="Gene3D" id="3.30.460.10">
    <property type="entry name" value="Beta Polymerase, domain 2"/>
    <property type="match status" value="1"/>
</dbReference>
<dbReference type="GO" id="GO:0008773">
    <property type="term" value="F:[protein-PII] uridylyltransferase activity"/>
    <property type="evidence" value="ECO:0007669"/>
    <property type="project" value="InterPro"/>
</dbReference>
<keyword evidence="5" id="KW-0418">Kinase</keyword>
<dbReference type="SMART" id="SM00116">
    <property type="entry name" value="CBS"/>
    <property type="match status" value="2"/>
</dbReference>
<dbReference type="InterPro" id="IPR018490">
    <property type="entry name" value="cNMP-bd_dom_sf"/>
</dbReference>
<dbReference type="SUPFAM" id="SSF51206">
    <property type="entry name" value="cAMP-binding domain-like"/>
    <property type="match status" value="1"/>
</dbReference>
<dbReference type="SMART" id="SM00100">
    <property type="entry name" value="cNMP"/>
    <property type="match status" value="1"/>
</dbReference>
<dbReference type="Proteomes" id="UP000235836">
    <property type="component" value="Unassembled WGS sequence"/>
</dbReference>
<feature type="domain" description="CBS" evidence="4">
    <location>
        <begin position="224"/>
        <end position="282"/>
    </location>
</feature>
<sequence length="621" mass="68280">MTVELDEVRGFLAQHEPFSHLPDEALSALPRQMQIIYVRRGEVIVTRGQINDNLYIIRSGAVDVLAEGDTLIDRRESGRNFGYSSLVSTPESDYTMIAVEDSILLVLPREAFVSLISDHPDTLRFFQSLSRRVAAYAQELNDPGNADTLRTNVSEMIKTGNLVTVEASASIRDAAVRMSESDVSCIVVTPVEEGGEIGILTDRDLRRRVVAESYSTAAAVAEVMTSPVRTINAETLLFEAMLVMSEHGFHHLPVVDGKSQEIIGVLTSSDIMHQLQSDPIYLAADVAGSSRDELRDAYKRAAAVAARFVDRGSSASDVQHLLTGIADAIARRLSELAYEEFGPPPVPFAFVAVGSQARREMGPASDQDNALVLSDSYDEAEHGEYFQKFTEYICTGLADAGQTLCPGDMMASTSEWRMTESEWNKTFHNWITAPESEALLHAQVFFDFRCLFGDEEMAQRVHDNAVVSARGSRRLHAHLAALATRREPPIGFFRGFVVQRSGEYADTLDVKKGGTAAVVQMARLYGILAGSTVVGTQERIEQAAGDSISARGAQDLQRAYDHISNLALRHQAEQVRTGETPNYHIDPSKMSSIDRDALRDSFRIIKSLQAAMASKFPVRSI</sequence>
<dbReference type="SUPFAM" id="SSF81301">
    <property type="entry name" value="Nucleotidyltransferase"/>
    <property type="match status" value="1"/>
</dbReference>
<dbReference type="PANTHER" id="PTHR43080:SF2">
    <property type="entry name" value="CBS DOMAIN-CONTAINING PROTEIN"/>
    <property type="match status" value="1"/>
</dbReference>
<dbReference type="InterPro" id="IPR014710">
    <property type="entry name" value="RmlC-like_jellyroll"/>
</dbReference>
<dbReference type="Pfam" id="PF03445">
    <property type="entry name" value="DUF294"/>
    <property type="match status" value="1"/>
</dbReference>
<dbReference type="CDD" id="cd04587">
    <property type="entry name" value="CBS_pair_CAP-ED_NT_Pol-beta-like_DUF294_assoc"/>
    <property type="match status" value="1"/>
</dbReference>
<evidence type="ECO:0000313" key="6">
    <source>
        <dbReference type="Proteomes" id="UP000235836"/>
    </source>
</evidence>
<dbReference type="SUPFAM" id="SSF54631">
    <property type="entry name" value="CBS-domain pair"/>
    <property type="match status" value="1"/>
</dbReference>
<keyword evidence="1 2" id="KW-0129">CBS domain</keyword>
<dbReference type="CDD" id="cd05401">
    <property type="entry name" value="NT_GlnE_GlnD_like"/>
    <property type="match status" value="1"/>
</dbReference>
<dbReference type="PROSITE" id="PS50042">
    <property type="entry name" value="CNMP_BINDING_3"/>
    <property type="match status" value="1"/>
</dbReference>
<protein>
    <submittedName>
        <fullName evidence="5">Histidine kinase</fullName>
    </submittedName>
</protein>
<dbReference type="RefSeq" id="WP_102723416.1">
    <property type="nucleotide sequence ID" value="NZ_PNHG01000002.1"/>
</dbReference>
<accession>A0A2N6T7H7</accession>
<evidence type="ECO:0000256" key="2">
    <source>
        <dbReference type="PROSITE-ProRule" id="PRU00703"/>
    </source>
</evidence>
<dbReference type="Pfam" id="PF10335">
    <property type="entry name" value="DUF294_C"/>
    <property type="match status" value="1"/>
</dbReference>
<dbReference type="EMBL" id="PNHG01000002">
    <property type="protein sequence ID" value="PMC65268.1"/>
    <property type="molecule type" value="Genomic_DNA"/>
</dbReference>
<dbReference type="AlphaFoldDB" id="A0A2N6T7H7"/>
<dbReference type="GO" id="GO:0016301">
    <property type="term" value="F:kinase activity"/>
    <property type="evidence" value="ECO:0007669"/>
    <property type="project" value="UniProtKB-KW"/>
</dbReference>
<name>A0A2N6T7H7_9CORY</name>
<dbReference type="Pfam" id="PF00027">
    <property type="entry name" value="cNMP_binding"/>
    <property type="match status" value="1"/>
</dbReference>
<dbReference type="InterPro" id="IPR000595">
    <property type="entry name" value="cNMP-bd_dom"/>
</dbReference>
<feature type="domain" description="CBS" evidence="4">
    <location>
        <begin position="156"/>
        <end position="215"/>
    </location>
</feature>
<dbReference type="CDD" id="cd00038">
    <property type="entry name" value="CAP_ED"/>
    <property type="match status" value="1"/>
</dbReference>
<dbReference type="InterPro" id="IPR043519">
    <property type="entry name" value="NT_sf"/>
</dbReference>
<proteinExistence type="predicted"/>
<dbReference type="InterPro" id="IPR005105">
    <property type="entry name" value="GlnD_Uridyltrans_N"/>
</dbReference>
<dbReference type="InterPro" id="IPR046342">
    <property type="entry name" value="CBS_dom_sf"/>
</dbReference>